<feature type="active site" description="Charge relay system" evidence="8 9">
    <location>
        <position position="115"/>
    </location>
</feature>
<evidence type="ECO:0000259" key="12">
    <source>
        <dbReference type="Pfam" id="PF17766"/>
    </source>
</evidence>
<feature type="active site" description="Charge relay system" evidence="8 9">
    <location>
        <position position="506"/>
    </location>
</feature>
<gene>
    <name evidence="13" type="ORF">RchiOBHm_Chr1g0368771</name>
</gene>
<reference evidence="13 14" key="1">
    <citation type="journal article" date="2018" name="Nat. Genet.">
        <title>The Rosa genome provides new insights in the design of modern roses.</title>
        <authorList>
            <person name="Bendahmane M."/>
        </authorList>
    </citation>
    <scope>NUCLEOTIDE SEQUENCE [LARGE SCALE GENOMIC DNA]</scope>
    <source>
        <strain evidence="14">cv. Old Blush</strain>
    </source>
</reference>
<evidence type="ECO:0000256" key="2">
    <source>
        <dbReference type="ARBA" id="ARBA00011073"/>
    </source>
</evidence>
<evidence type="ECO:0000259" key="11">
    <source>
        <dbReference type="Pfam" id="PF05922"/>
    </source>
</evidence>
<dbReference type="InterPro" id="IPR022398">
    <property type="entry name" value="Peptidase_S8_His-AS"/>
</dbReference>
<keyword evidence="7 9" id="KW-0720">Serine protease</keyword>
<evidence type="ECO:0000313" key="14">
    <source>
        <dbReference type="Proteomes" id="UP000238479"/>
    </source>
</evidence>
<dbReference type="PRINTS" id="PR00723">
    <property type="entry name" value="SUBTILISIN"/>
</dbReference>
<dbReference type="Proteomes" id="UP000238479">
    <property type="component" value="Chromosome 1"/>
</dbReference>
<dbReference type="OMA" id="RDENFIG"/>
<keyword evidence="14" id="KW-1185">Reference proteome</keyword>
<dbReference type="PROSITE" id="PS00138">
    <property type="entry name" value="SUBTILASE_SER"/>
    <property type="match status" value="1"/>
</dbReference>
<comment type="caution">
    <text evidence="13">The sequence shown here is derived from an EMBL/GenBank/DDBJ whole genome shotgun (WGS) entry which is preliminary data.</text>
</comment>
<dbReference type="GO" id="GO:0006508">
    <property type="term" value="P:proteolysis"/>
    <property type="evidence" value="ECO:0007669"/>
    <property type="project" value="UniProtKB-KW"/>
</dbReference>
<dbReference type="Pfam" id="PF17766">
    <property type="entry name" value="fn3_6"/>
    <property type="match status" value="1"/>
</dbReference>
<dbReference type="CDD" id="cd02120">
    <property type="entry name" value="PA_subtilisin_like"/>
    <property type="match status" value="1"/>
</dbReference>
<evidence type="ECO:0000256" key="1">
    <source>
        <dbReference type="ARBA" id="ARBA00004613"/>
    </source>
</evidence>
<protein>
    <submittedName>
        <fullName evidence="13">Putative cucumisin</fullName>
        <ecNumber evidence="13">3.4.21.25</ecNumber>
    </submittedName>
</protein>
<dbReference type="EMBL" id="PDCK01000039">
    <property type="protein sequence ID" value="PRQ59310.1"/>
    <property type="molecule type" value="Genomic_DNA"/>
</dbReference>
<evidence type="ECO:0000256" key="7">
    <source>
        <dbReference type="ARBA" id="ARBA00022825"/>
    </source>
</evidence>
<accession>A0A2P6SKW9</accession>
<name>A0A2P6SKW9_ROSCH</name>
<dbReference type="GO" id="GO:0004252">
    <property type="term" value="F:serine-type endopeptidase activity"/>
    <property type="evidence" value="ECO:0007669"/>
    <property type="project" value="UniProtKB-UniRule"/>
</dbReference>
<evidence type="ECO:0000256" key="8">
    <source>
        <dbReference type="PIRSR" id="PIRSR615500-1"/>
    </source>
</evidence>
<dbReference type="SUPFAM" id="SSF52743">
    <property type="entry name" value="Subtilisin-like"/>
    <property type="match status" value="1"/>
</dbReference>
<dbReference type="InterPro" id="IPR023828">
    <property type="entry name" value="Peptidase_S8_Ser-AS"/>
</dbReference>
<comment type="similarity">
    <text evidence="2 9">Belongs to the peptidase S8 family.</text>
</comment>
<evidence type="ECO:0000256" key="9">
    <source>
        <dbReference type="PROSITE-ProRule" id="PRU01240"/>
    </source>
</evidence>
<feature type="domain" description="Peptidase S8/S53" evidence="10">
    <location>
        <begin position="107"/>
        <end position="557"/>
    </location>
</feature>
<dbReference type="Gene3D" id="3.30.70.80">
    <property type="entry name" value="Peptidase S8 propeptide/proteinase inhibitor I9"/>
    <property type="match status" value="1"/>
</dbReference>
<evidence type="ECO:0000256" key="4">
    <source>
        <dbReference type="ARBA" id="ARBA00022670"/>
    </source>
</evidence>
<dbReference type="PROSITE" id="PS51892">
    <property type="entry name" value="SUBTILASE"/>
    <property type="match status" value="1"/>
</dbReference>
<dbReference type="PROSITE" id="PS00137">
    <property type="entry name" value="SUBTILASE_HIS"/>
    <property type="match status" value="1"/>
</dbReference>
<evidence type="ECO:0000256" key="3">
    <source>
        <dbReference type="ARBA" id="ARBA00022525"/>
    </source>
</evidence>
<dbReference type="Gene3D" id="3.40.50.200">
    <property type="entry name" value="Peptidase S8/S53 domain"/>
    <property type="match status" value="1"/>
</dbReference>
<dbReference type="InterPro" id="IPR045051">
    <property type="entry name" value="SBT"/>
</dbReference>
<dbReference type="EC" id="3.4.21.25" evidence="13"/>
<dbReference type="InterPro" id="IPR037045">
    <property type="entry name" value="S8pro/Inhibitor_I9_sf"/>
</dbReference>
<comment type="subcellular location">
    <subcellularLocation>
        <location evidence="1">Secreted</location>
    </subcellularLocation>
</comment>
<dbReference type="GO" id="GO:0005576">
    <property type="term" value="C:extracellular region"/>
    <property type="evidence" value="ECO:0007669"/>
    <property type="project" value="UniProtKB-SubCell"/>
</dbReference>
<dbReference type="InterPro" id="IPR041469">
    <property type="entry name" value="Subtilisin-like_FN3"/>
</dbReference>
<keyword evidence="6 9" id="KW-0378">Hydrolase</keyword>
<dbReference type="InterPro" id="IPR010259">
    <property type="entry name" value="S8pro/Inhibitor_I9"/>
</dbReference>
<feature type="domain" description="Inhibitor I9" evidence="11">
    <location>
        <begin position="4"/>
        <end position="82"/>
    </location>
</feature>
<dbReference type="InterPro" id="IPR034197">
    <property type="entry name" value="Peptidases_S8_3"/>
</dbReference>
<evidence type="ECO:0000313" key="13">
    <source>
        <dbReference type="EMBL" id="PRQ59310.1"/>
    </source>
</evidence>
<keyword evidence="4 9" id="KW-0645">Protease</keyword>
<dbReference type="Pfam" id="PF00082">
    <property type="entry name" value="Peptidase_S8"/>
    <property type="match status" value="1"/>
</dbReference>
<keyword evidence="3" id="KW-0964">Secreted</keyword>
<evidence type="ECO:0000256" key="5">
    <source>
        <dbReference type="ARBA" id="ARBA00022729"/>
    </source>
</evidence>
<evidence type="ECO:0000256" key="6">
    <source>
        <dbReference type="ARBA" id="ARBA00022801"/>
    </source>
</evidence>
<evidence type="ECO:0000259" key="10">
    <source>
        <dbReference type="Pfam" id="PF00082"/>
    </source>
</evidence>
<dbReference type="Pfam" id="PF05922">
    <property type="entry name" value="Inhibitor_I9"/>
    <property type="match status" value="1"/>
</dbReference>
<feature type="active site" description="Charge relay system" evidence="8 9">
    <location>
        <position position="179"/>
    </location>
</feature>
<organism evidence="13 14">
    <name type="scientific">Rosa chinensis</name>
    <name type="common">China rose</name>
    <dbReference type="NCBI Taxonomy" id="74649"/>
    <lineage>
        <taxon>Eukaryota</taxon>
        <taxon>Viridiplantae</taxon>
        <taxon>Streptophyta</taxon>
        <taxon>Embryophyta</taxon>
        <taxon>Tracheophyta</taxon>
        <taxon>Spermatophyta</taxon>
        <taxon>Magnoliopsida</taxon>
        <taxon>eudicotyledons</taxon>
        <taxon>Gunneridae</taxon>
        <taxon>Pentapetalae</taxon>
        <taxon>rosids</taxon>
        <taxon>fabids</taxon>
        <taxon>Rosales</taxon>
        <taxon>Rosaceae</taxon>
        <taxon>Rosoideae</taxon>
        <taxon>Rosoideae incertae sedis</taxon>
        <taxon>Rosa</taxon>
    </lineage>
</organism>
<proteinExistence type="inferred from homology"/>
<dbReference type="Gramene" id="PRQ59310">
    <property type="protein sequence ID" value="PRQ59310"/>
    <property type="gene ID" value="RchiOBHm_Chr1g0368771"/>
</dbReference>
<dbReference type="InterPro" id="IPR015500">
    <property type="entry name" value="Peptidase_S8_subtilisin-rel"/>
</dbReference>
<sequence length="715" mass="77159">MQAYIVYMGDKPKNGVPVTPDLHVNILRDVVDNNINNDISHEALLLHSYGRSFHGFAAMLTEQEVQKLAGMDGVVSIFPSKKKSYKTTKSWDFLGFPQTVEIGPLEREIIIGVIDSGIWPESDSFSDVGFGPPPKKWKGVCQGNENFTCNNKIIGARYYHHSRPFKEGDIESPRDSNGHGTHCASTVAGNLVRNASQNGLGLGTARGGVPSAHIAVYKVCWEDKCDEADVLRAFDDAIADGVDIISASIGGEVPNDFLHDAHIIGSFHAIKNGILCSMAAGNEGPKKKTVTNFVPWDLSVAATTINRQFITKLQLGNGKIYEGISPNVFDLKGKFHLLIYGGDAPNKTEGGNKTMSRYCSPNSLEKELVKGKIVLCDKGPTKDAIENGIGAIQGRAIGVILTGEKLAEESPDAYPIPSTYVNFEENSNIYKYINQTGNPTATIWKSQEINDVLAPYVPYFSSRGPNPMNANILKPDLAAPGTYILAAVPPTDGDSRAGYDFKTGTSMACPHATAVAAYVKSFHPEWSPAAIKSALITTAKPMSAKTSPQAEFAYGAGLINPSRAPYPGLIYDLDVQDYVDFLCSQGYSGKLLEQVTGDKTSSCSSKSNNEKAIDLNYPSFTLCIKDPEFVNGVFHRTVTNVGSSNSTYIAKLLAPSGLKINVDPSVLSFTSLGQKKSFVVTVKGPIEKSNIASASLVWDDGTFRVRSPIVVYVTV</sequence>
<dbReference type="Gene3D" id="2.60.40.2310">
    <property type="match status" value="1"/>
</dbReference>
<feature type="domain" description="Subtilisin-like protease fibronectin type-III" evidence="12">
    <location>
        <begin position="614"/>
        <end position="711"/>
    </location>
</feature>
<dbReference type="InterPro" id="IPR000209">
    <property type="entry name" value="Peptidase_S8/S53_dom"/>
</dbReference>
<dbReference type="CDD" id="cd04852">
    <property type="entry name" value="Peptidases_S8_3"/>
    <property type="match status" value="1"/>
</dbReference>
<dbReference type="Gene3D" id="3.50.30.30">
    <property type="match status" value="1"/>
</dbReference>
<dbReference type="AlphaFoldDB" id="A0A2P6SKW9"/>
<dbReference type="InterPro" id="IPR036852">
    <property type="entry name" value="Peptidase_S8/S53_dom_sf"/>
</dbReference>
<keyword evidence="5" id="KW-0732">Signal</keyword>
<dbReference type="PANTHER" id="PTHR10795">
    <property type="entry name" value="PROPROTEIN CONVERTASE SUBTILISIN/KEXIN"/>
    <property type="match status" value="1"/>
</dbReference>